<dbReference type="InterPro" id="IPR036271">
    <property type="entry name" value="Tet_transcr_reg_TetR-rel_C_sf"/>
</dbReference>
<evidence type="ECO:0000259" key="3">
    <source>
        <dbReference type="PROSITE" id="PS50977"/>
    </source>
</evidence>
<proteinExistence type="predicted"/>
<dbReference type="PROSITE" id="PS50977">
    <property type="entry name" value="HTH_TETR_2"/>
    <property type="match status" value="1"/>
</dbReference>
<dbReference type="Proteomes" id="UP001500542">
    <property type="component" value="Unassembled WGS sequence"/>
</dbReference>
<protein>
    <submittedName>
        <fullName evidence="4">TetR/AcrR family transcriptional regulator</fullName>
    </submittedName>
</protein>
<dbReference type="InterPro" id="IPR009057">
    <property type="entry name" value="Homeodomain-like_sf"/>
</dbReference>
<evidence type="ECO:0000313" key="5">
    <source>
        <dbReference type="Proteomes" id="UP001500542"/>
    </source>
</evidence>
<dbReference type="PANTHER" id="PTHR30055">
    <property type="entry name" value="HTH-TYPE TRANSCRIPTIONAL REGULATOR RUTR"/>
    <property type="match status" value="1"/>
</dbReference>
<evidence type="ECO:0000256" key="1">
    <source>
        <dbReference type="ARBA" id="ARBA00023125"/>
    </source>
</evidence>
<dbReference type="InterPro" id="IPR001647">
    <property type="entry name" value="HTH_TetR"/>
</dbReference>
<dbReference type="EMBL" id="BAAAHK010000027">
    <property type="protein sequence ID" value="GAA0963275.1"/>
    <property type="molecule type" value="Genomic_DNA"/>
</dbReference>
<evidence type="ECO:0000313" key="4">
    <source>
        <dbReference type="EMBL" id="GAA0963275.1"/>
    </source>
</evidence>
<dbReference type="SUPFAM" id="SSF46689">
    <property type="entry name" value="Homeodomain-like"/>
    <property type="match status" value="1"/>
</dbReference>
<keyword evidence="1 2" id="KW-0238">DNA-binding</keyword>
<comment type="caution">
    <text evidence="4">The sequence shown here is derived from an EMBL/GenBank/DDBJ whole genome shotgun (WGS) entry which is preliminary data.</text>
</comment>
<dbReference type="InterPro" id="IPR050109">
    <property type="entry name" value="HTH-type_TetR-like_transc_reg"/>
</dbReference>
<accession>A0ABN1RTA0</accession>
<evidence type="ECO:0000256" key="2">
    <source>
        <dbReference type="PROSITE-ProRule" id="PRU00335"/>
    </source>
</evidence>
<dbReference type="PANTHER" id="PTHR30055:SF239">
    <property type="entry name" value="TRANSCRIPTIONAL REGULATORY PROTEIN"/>
    <property type="match status" value="1"/>
</dbReference>
<reference evidence="4 5" key="1">
    <citation type="journal article" date="2019" name="Int. J. Syst. Evol. Microbiol.">
        <title>The Global Catalogue of Microorganisms (GCM) 10K type strain sequencing project: providing services to taxonomists for standard genome sequencing and annotation.</title>
        <authorList>
            <consortium name="The Broad Institute Genomics Platform"/>
            <consortium name="The Broad Institute Genome Sequencing Center for Infectious Disease"/>
            <person name="Wu L."/>
            <person name="Ma J."/>
        </authorList>
    </citation>
    <scope>NUCLEOTIDE SEQUENCE [LARGE SCALE GENOMIC DNA]</scope>
    <source>
        <strain evidence="4 5">JCM 10977</strain>
    </source>
</reference>
<gene>
    <name evidence="4" type="ORF">GCM10009554_82350</name>
</gene>
<dbReference type="Gene3D" id="1.10.357.10">
    <property type="entry name" value="Tetracycline Repressor, domain 2"/>
    <property type="match status" value="1"/>
</dbReference>
<keyword evidence="5" id="KW-1185">Reference proteome</keyword>
<organism evidence="4 5">
    <name type="scientific">Kribbella koreensis</name>
    <dbReference type="NCBI Taxonomy" id="57909"/>
    <lineage>
        <taxon>Bacteria</taxon>
        <taxon>Bacillati</taxon>
        <taxon>Actinomycetota</taxon>
        <taxon>Actinomycetes</taxon>
        <taxon>Propionibacteriales</taxon>
        <taxon>Kribbellaceae</taxon>
        <taxon>Kribbella</taxon>
    </lineage>
</organism>
<dbReference type="Pfam" id="PF00440">
    <property type="entry name" value="TetR_N"/>
    <property type="match status" value="1"/>
</dbReference>
<sequence length="193" mass="21547">MALARTPRAKWIEQGLRTLADGGPEAVRIEAIAQALGVTKGGFYGYFENRGALLEEMLDSWELGSTEELIQRVESEGGDAATKLRRLITIVASADRLTSEVTVDLAIRDWARRDPAVADRLRRVDNRRMAYLRELFSAFCPDPADVETRSLLVYSTYIGSHLIAADHGSYTRSEVLKHTRTWLLTPPGDSRRG</sequence>
<feature type="DNA-binding region" description="H-T-H motif" evidence="2">
    <location>
        <begin position="28"/>
        <end position="47"/>
    </location>
</feature>
<feature type="domain" description="HTH tetR-type" evidence="3">
    <location>
        <begin position="5"/>
        <end position="65"/>
    </location>
</feature>
<name>A0ABN1RTA0_9ACTN</name>
<dbReference type="SUPFAM" id="SSF48498">
    <property type="entry name" value="Tetracyclin repressor-like, C-terminal domain"/>
    <property type="match status" value="1"/>
</dbReference>